<evidence type="ECO:0000313" key="2">
    <source>
        <dbReference type="EMBL" id="MBS7825097.1"/>
    </source>
</evidence>
<protein>
    <submittedName>
        <fullName evidence="2">Uncharacterized protein</fullName>
    </submittedName>
</protein>
<name>A0AB35C0J1_9GAMM</name>
<dbReference type="GeneID" id="58264262"/>
<keyword evidence="1" id="KW-0472">Membrane</keyword>
<sequence length="96" mass="11094">MKNIENSEDKLQKKFEETLDRTAIKPLSITIGALSCLLIYLIFFTTLDKTDKLITGLILVGLSAYLFLMASKLKQQNQKSLQEYMQYKSTKKNQNR</sequence>
<accession>A0AB35C0J1</accession>
<dbReference type="Proteomes" id="UP000680020">
    <property type="component" value="Unassembled WGS sequence"/>
</dbReference>
<proteinExistence type="predicted"/>
<gene>
    <name evidence="2" type="ORF">J7561_07770</name>
</gene>
<evidence type="ECO:0000256" key="1">
    <source>
        <dbReference type="SAM" id="Phobius"/>
    </source>
</evidence>
<feature type="transmembrane region" description="Helical" evidence="1">
    <location>
        <begin position="53"/>
        <end position="70"/>
    </location>
</feature>
<dbReference type="RefSeq" id="WP_094489026.1">
    <property type="nucleotide sequence ID" value="NZ_JAGIBT010000002.1"/>
</dbReference>
<keyword evidence="1" id="KW-0812">Transmembrane</keyword>
<reference evidence="2" key="1">
    <citation type="submission" date="2021-03" db="EMBL/GenBank/DDBJ databases">
        <title>Identification and antibiotic profiling of Wohlfahrtiimonas chitiniclastica, an underestimated human pathogen.</title>
        <authorList>
            <person name="Kopf A."/>
            <person name="Bunk B."/>
            <person name="Coldewey S."/>
            <person name="Gunzer F."/>
            <person name="Riedel T."/>
            <person name="Schroettner P."/>
        </authorList>
    </citation>
    <scope>NUCLEOTIDE SEQUENCE</scope>
    <source>
        <strain evidence="2">DSM 100917</strain>
    </source>
</reference>
<comment type="caution">
    <text evidence="2">The sequence shown here is derived from an EMBL/GenBank/DDBJ whole genome shotgun (WGS) entry which is preliminary data.</text>
</comment>
<organism evidence="2 3">
    <name type="scientific">Wohlfahrtiimonas chitiniclastica</name>
    <dbReference type="NCBI Taxonomy" id="400946"/>
    <lineage>
        <taxon>Bacteria</taxon>
        <taxon>Pseudomonadati</taxon>
        <taxon>Pseudomonadota</taxon>
        <taxon>Gammaproteobacteria</taxon>
        <taxon>Cardiobacteriales</taxon>
        <taxon>Ignatzschineriaceae</taxon>
        <taxon>Wohlfahrtiimonas</taxon>
    </lineage>
</organism>
<dbReference type="AlphaFoldDB" id="A0AB35C0J1"/>
<dbReference type="EMBL" id="JAGIBU010000007">
    <property type="protein sequence ID" value="MBS7825097.1"/>
    <property type="molecule type" value="Genomic_DNA"/>
</dbReference>
<keyword evidence="1" id="KW-1133">Transmembrane helix</keyword>
<evidence type="ECO:0000313" key="3">
    <source>
        <dbReference type="Proteomes" id="UP000680020"/>
    </source>
</evidence>
<feature type="transmembrane region" description="Helical" evidence="1">
    <location>
        <begin position="27"/>
        <end position="47"/>
    </location>
</feature>